<reference evidence="4 5" key="1">
    <citation type="submission" date="2017-10" db="EMBL/GenBank/DDBJ databases">
        <title>Genome sequence of Caulobacter mirabilis FWC38.</title>
        <authorList>
            <person name="Fiebig A."/>
            <person name="Crosson S."/>
        </authorList>
    </citation>
    <scope>NUCLEOTIDE SEQUENCE [LARGE SCALE GENOMIC DNA]</scope>
    <source>
        <strain evidence="4 5">FWC 38</strain>
    </source>
</reference>
<dbReference type="GO" id="GO:0015036">
    <property type="term" value="F:disulfide oxidoreductase activity"/>
    <property type="evidence" value="ECO:0007669"/>
    <property type="project" value="UniProtKB-ARBA"/>
</dbReference>
<dbReference type="PROSITE" id="PS51352">
    <property type="entry name" value="THIOREDOXIN_2"/>
    <property type="match status" value="1"/>
</dbReference>
<keyword evidence="2" id="KW-0812">Transmembrane</keyword>
<evidence type="ECO:0000259" key="3">
    <source>
        <dbReference type="PROSITE" id="PS51352"/>
    </source>
</evidence>
<dbReference type="RefSeq" id="WP_099621479.1">
    <property type="nucleotide sequence ID" value="NZ_CP024201.1"/>
</dbReference>
<dbReference type="EMBL" id="CP024201">
    <property type="protein sequence ID" value="ATQ42222.1"/>
    <property type="molecule type" value="Genomic_DNA"/>
</dbReference>
<dbReference type="AlphaFoldDB" id="A0A2D2AW24"/>
<dbReference type="PANTHER" id="PTHR42852">
    <property type="entry name" value="THIOL:DISULFIDE INTERCHANGE PROTEIN DSBE"/>
    <property type="match status" value="1"/>
</dbReference>
<dbReference type="OrthoDB" id="9799347at2"/>
<dbReference type="InterPro" id="IPR013766">
    <property type="entry name" value="Thioredoxin_domain"/>
</dbReference>
<proteinExistence type="predicted"/>
<dbReference type="Proteomes" id="UP000228945">
    <property type="component" value="Chromosome"/>
</dbReference>
<dbReference type="InterPro" id="IPR000866">
    <property type="entry name" value="AhpC/TSA"/>
</dbReference>
<keyword evidence="2" id="KW-0472">Membrane</keyword>
<protein>
    <submittedName>
        <fullName evidence="4">Thiol:disulfide interchange protein</fullName>
    </submittedName>
</protein>
<dbReference type="InterPro" id="IPR050553">
    <property type="entry name" value="Thioredoxin_ResA/DsbE_sf"/>
</dbReference>
<evidence type="ECO:0000313" key="5">
    <source>
        <dbReference type="Proteomes" id="UP000228945"/>
    </source>
</evidence>
<dbReference type="InterPro" id="IPR017937">
    <property type="entry name" value="Thioredoxin_CS"/>
</dbReference>
<keyword evidence="2" id="KW-1133">Transmembrane helix</keyword>
<feature type="domain" description="Thioredoxin" evidence="3">
    <location>
        <begin position="59"/>
        <end position="202"/>
    </location>
</feature>
<dbReference type="GO" id="GO:0016209">
    <property type="term" value="F:antioxidant activity"/>
    <property type="evidence" value="ECO:0007669"/>
    <property type="project" value="InterPro"/>
</dbReference>
<keyword evidence="5" id="KW-1185">Reference proteome</keyword>
<organism evidence="4 5">
    <name type="scientific">Caulobacter mirabilis</name>
    <dbReference type="NCBI Taxonomy" id="69666"/>
    <lineage>
        <taxon>Bacteria</taxon>
        <taxon>Pseudomonadati</taxon>
        <taxon>Pseudomonadota</taxon>
        <taxon>Alphaproteobacteria</taxon>
        <taxon>Caulobacterales</taxon>
        <taxon>Caulobacteraceae</taxon>
        <taxon>Caulobacter</taxon>
    </lineage>
</organism>
<dbReference type="KEGG" id="cmb:CSW64_07220"/>
<dbReference type="CDD" id="cd02966">
    <property type="entry name" value="TlpA_like_family"/>
    <property type="match status" value="1"/>
</dbReference>
<evidence type="ECO:0000256" key="1">
    <source>
        <dbReference type="ARBA" id="ARBA00023284"/>
    </source>
</evidence>
<evidence type="ECO:0000313" key="4">
    <source>
        <dbReference type="EMBL" id="ATQ42222.1"/>
    </source>
</evidence>
<dbReference type="SUPFAM" id="SSF52833">
    <property type="entry name" value="Thioredoxin-like"/>
    <property type="match status" value="1"/>
</dbReference>
<evidence type="ECO:0000256" key="2">
    <source>
        <dbReference type="SAM" id="Phobius"/>
    </source>
</evidence>
<name>A0A2D2AW24_9CAUL</name>
<accession>A0A2D2AW24</accession>
<dbReference type="InterPro" id="IPR036249">
    <property type="entry name" value="Thioredoxin-like_sf"/>
</dbReference>
<keyword evidence="1" id="KW-0676">Redox-active center</keyword>
<dbReference type="PROSITE" id="PS00194">
    <property type="entry name" value="THIOREDOXIN_1"/>
    <property type="match status" value="1"/>
</dbReference>
<gene>
    <name evidence="4" type="ORF">CSW64_07220</name>
</gene>
<feature type="transmembrane region" description="Helical" evidence="2">
    <location>
        <begin position="12"/>
        <end position="33"/>
    </location>
</feature>
<dbReference type="PANTHER" id="PTHR42852:SF13">
    <property type="entry name" value="PROTEIN DIPZ"/>
    <property type="match status" value="1"/>
</dbReference>
<dbReference type="Pfam" id="PF00578">
    <property type="entry name" value="AhpC-TSA"/>
    <property type="match status" value="1"/>
</dbReference>
<sequence>MSEVQPAKPAPLLKWAIGCFALIGVAAVLYVMVSASFKPKESADLRDLKRGGLAKLEVPATPRPAPTQSFLGPDGKPMTVADLKGQVVVLNLWATWCAPCKVEMPTLAALQAAYQTQPVKVLAVSVDRDVDLNIAKSDMAKNPPLQLYRDPGYKLAFALEPRAAGFPTTIVYDRQGRERARVSGEADWNSKEARELVERLLKEG</sequence>
<dbReference type="Gene3D" id="3.40.30.10">
    <property type="entry name" value="Glutaredoxin"/>
    <property type="match status" value="1"/>
</dbReference>